<proteinExistence type="predicted"/>
<comment type="caution">
    <text evidence="1">The sequence shown here is derived from an EMBL/GenBank/DDBJ whole genome shotgun (WGS) entry which is preliminary data.</text>
</comment>
<protein>
    <submittedName>
        <fullName evidence="1">Uncharacterized protein</fullName>
    </submittedName>
</protein>
<gene>
    <name evidence="1" type="ORF">FGIG_04342</name>
</gene>
<name>A0A504YIN9_FASGI</name>
<evidence type="ECO:0000313" key="1">
    <source>
        <dbReference type="EMBL" id="TPP57750.1"/>
    </source>
</evidence>
<evidence type="ECO:0000313" key="2">
    <source>
        <dbReference type="Proteomes" id="UP000316759"/>
    </source>
</evidence>
<dbReference type="Proteomes" id="UP000316759">
    <property type="component" value="Unassembled WGS sequence"/>
</dbReference>
<sequence>MTLLHQPVISPLQNTVFSMIPTGVISLLLLCTIDLQSSQATENPAPCEKTLEEIIARMKTNLYDNVYESKCLIRKNIKERWSEDDMGEKFLTIMDLFRSRAKKFMMETVAFMTKLYN</sequence>
<reference evidence="1 2" key="1">
    <citation type="submission" date="2019-04" db="EMBL/GenBank/DDBJ databases">
        <title>Annotation for the trematode Fasciola gigantica.</title>
        <authorList>
            <person name="Choi Y.-J."/>
        </authorList>
    </citation>
    <scope>NUCLEOTIDE SEQUENCE [LARGE SCALE GENOMIC DNA]</scope>
    <source>
        <strain evidence="1">Uganda_cow_1</strain>
    </source>
</reference>
<organism evidence="1 2">
    <name type="scientific">Fasciola gigantica</name>
    <name type="common">Giant liver fluke</name>
    <dbReference type="NCBI Taxonomy" id="46835"/>
    <lineage>
        <taxon>Eukaryota</taxon>
        <taxon>Metazoa</taxon>
        <taxon>Spiralia</taxon>
        <taxon>Lophotrochozoa</taxon>
        <taxon>Platyhelminthes</taxon>
        <taxon>Trematoda</taxon>
        <taxon>Digenea</taxon>
        <taxon>Plagiorchiida</taxon>
        <taxon>Echinostomata</taxon>
        <taxon>Echinostomatoidea</taxon>
        <taxon>Fasciolidae</taxon>
        <taxon>Fasciola</taxon>
    </lineage>
</organism>
<keyword evidence="2" id="KW-1185">Reference proteome</keyword>
<dbReference type="EMBL" id="SUNJ01012803">
    <property type="protein sequence ID" value="TPP57750.1"/>
    <property type="molecule type" value="Genomic_DNA"/>
</dbReference>
<dbReference type="AlphaFoldDB" id="A0A504YIN9"/>
<accession>A0A504YIN9</accession>